<feature type="domain" description="Pyrrolo-quinoline quinone repeat" evidence="2">
    <location>
        <begin position="349"/>
        <end position="432"/>
    </location>
</feature>
<dbReference type="EMBL" id="CP036272">
    <property type="protein sequence ID" value="QDT59675.1"/>
    <property type="molecule type" value="Genomic_DNA"/>
</dbReference>
<feature type="region of interest" description="Disordered" evidence="1">
    <location>
        <begin position="479"/>
        <end position="547"/>
    </location>
</feature>
<name>A0A517SU64_9BACT</name>
<evidence type="ECO:0000256" key="1">
    <source>
        <dbReference type="SAM" id="MobiDB-lite"/>
    </source>
</evidence>
<gene>
    <name evidence="3" type="primary">bamB_1</name>
    <name evidence="3" type="ORF">SV7mr_21840</name>
</gene>
<dbReference type="AlphaFoldDB" id="A0A517SU64"/>
<dbReference type="OrthoDB" id="273000at2"/>
<proteinExistence type="predicted"/>
<accession>A0A517SU64</accession>
<dbReference type="SUPFAM" id="SSF69322">
    <property type="entry name" value="Tricorn protease domain 2"/>
    <property type="match status" value="1"/>
</dbReference>
<sequence>MQPSSRLRCSSAITYHKNTMKRSFSLRPFLPLLKLSTALLLAASLTLVGQSACFGQRLMSSQTVQRLGLEQAWQRQLRVADGASSIVDQKLHVHTDRPIEYVELVEKTDEGEGEVFFRINVQQQGSNGKPIGEEEAKRLARREQRFMARTKIPTEITKRSVPRIYLYTLANNGTVECRDAETGAPVWLSQHGTPSLGYGGLGVDNEYLTFTNGANIIQIDVLNGEPMVTDRTKNTPLFGSMIAGDYVVYPTVRDGIAGEPLRDITEVGFSDIVQGLANHMPSKSPHSALIAWGTDAGYVYVMELSGKRNMQFRLDTDGVVSGQPVSAQGNRFFFASSVGQVYCLRATRSGDVVWNRPYGVPFFKPGYLFDDAAFFVSDYGQLFALEQNNGISRWESSVGGIDRVLGGLGQHLYVRKTDQSFAVIDSKTGELVLSDPGLRVGKMLVNTVTNRFYLVSNQGSVQCLRPAGSKLPTLVEFKDSADESKKKPEFTKPPVNNTDPFGLSTPAPAKPMANPTDPFGAPMDDPFGAPAGGDDKDPFGDADPFGN</sequence>
<dbReference type="Pfam" id="PF13360">
    <property type="entry name" value="PQQ_2"/>
    <property type="match status" value="1"/>
</dbReference>
<dbReference type="Gene3D" id="2.130.10.10">
    <property type="entry name" value="YVTN repeat-like/Quinoprotein amine dehydrogenase"/>
    <property type="match status" value="2"/>
</dbReference>
<feature type="compositionally biased region" description="Basic and acidic residues" evidence="1">
    <location>
        <begin position="479"/>
        <end position="490"/>
    </location>
</feature>
<protein>
    <submittedName>
        <fullName evidence="3">Outer membrane protein assembly factor BamB</fullName>
    </submittedName>
</protein>
<keyword evidence="4" id="KW-1185">Reference proteome</keyword>
<dbReference type="PANTHER" id="PTHR34512">
    <property type="entry name" value="CELL SURFACE PROTEIN"/>
    <property type="match status" value="1"/>
</dbReference>
<organism evidence="3 4">
    <name type="scientific">Stieleria bergensis</name>
    <dbReference type="NCBI Taxonomy" id="2528025"/>
    <lineage>
        <taxon>Bacteria</taxon>
        <taxon>Pseudomonadati</taxon>
        <taxon>Planctomycetota</taxon>
        <taxon>Planctomycetia</taxon>
        <taxon>Pirellulales</taxon>
        <taxon>Pirellulaceae</taxon>
        <taxon>Stieleria</taxon>
    </lineage>
</organism>
<dbReference type="Proteomes" id="UP000315003">
    <property type="component" value="Chromosome"/>
</dbReference>
<evidence type="ECO:0000313" key="3">
    <source>
        <dbReference type="EMBL" id="QDT59675.1"/>
    </source>
</evidence>
<dbReference type="InterPro" id="IPR002372">
    <property type="entry name" value="PQQ_rpt_dom"/>
</dbReference>
<dbReference type="PANTHER" id="PTHR34512:SF30">
    <property type="entry name" value="OUTER MEMBRANE PROTEIN ASSEMBLY FACTOR BAMB"/>
    <property type="match status" value="1"/>
</dbReference>
<reference evidence="3 4" key="1">
    <citation type="submission" date="2019-02" db="EMBL/GenBank/DDBJ databases">
        <title>Deep-cultivation of Planctomycetes and their phenomic and genomic characterization uncovers novel biology.</title>
        <authorList>
            <person name="Wiegand S."/>
            <person name="Jogler M."/>
            <person name="Boedeker C."/>
            <person name="Pinto D."/>
            <person name="Vollmers J."/>
            <person name="Rivas-Marin E."/>
            <person name="Kohn T."/>
            <person name="Peeters S.H."/>
            <person name="Heuer A."/>
            <person name="Rast P."/>
            <person name="Oberbeckmann S."/>
            <person name="Bunk B."/>
            <person name="Jeske O."/>
            <person name="Meyerdierks A."/>
            <person name="Storesund J.E."/>
            <person name="Kallscheuer N."/>
            <person name="Luecker S."/>
            <person name="Lage O.M."/>
            <person name="Pohl T."/>
            <person name="Merkel B.J."/>
            <person name="Hornburger P."/>
            <person name="Mueller R.-W."/>
            <person name="Bruemmer F."/>
            <person name="Labrenz M."/>
            <person name="Spormann A.M."/>
            <person name="Op den Camp H."/>
            <person name="Overmann J."/>
            <person name="Amann R."/>
            <person name="Jetten M.S.M."/>
            <person name="Mascher T."/>
            <person name="Medema M.H."/>
            <person name="Devos D.P."/>
            <person name="Kaster A.-K."/>
            <person name="Ovreas L."/>
            <person name="Rohde M."/>
            <person name="Galperin M.Y."/>
            <person name="Jogler C."/>
        </authorList>
    </citation>
    <scope>NUCLEOTIDE SEQUENCE [LARGE SCALE GENOMIC DNA]</scope>
    <source>
        <strain evidence="3 4">SV_7m_r</strain>
    </source>
</reference>
<evidence type="ECO:0000259" key="2">
    <source>
        <dbReference type="Pfam" id="PF13360"/>
    </source>
</evidence>
<feature type="compositionally biased region" description="Low complexity" evidence="1">
    <location>
        <begin position="520"/>
        <end position="529"/>
    </location>
</feature>
<evidence type="ECO:0000313" key="4">
    <source>
        <dbReference type="Proteomes" id="UP000315003"/>
    </source>
</evidence>
<dbReference type="InterPro" id="IPR015943">
    <property type="entry name" value="WD40/YVTN_repeat-like_dom_sf"/>
</dbReference>